<dbReference type="AlphaFoldDB" id="A0A3N2PXG1"/>
<evidence type="ECO:0000313" key="3">
    <source>
        <dbReference type="Proteomes" id="UP000272025"/>
    </source>
</evidence>
<dbReference type="EMBL" id="ML119054">
    <property type="protein sequence ID" value="ROT39106.1"/>
    <property type="molecule type" value="Genomic_DNA"/>
</dbReference>
<evidence type="ECO:0000313" key="2">
    <source>
        <dbReference type="EMBL" id="ROT39106.1"/>
    </source>
</evidence>
<protein>
    <submittedName>
        <fullName evidence="2">Uncharacterized protein</fullName>
    </submittedName>
</protein>
<dbReference type="Proteomes" id="UP000272025">
    <property type="component" value="Unassembled WGS sequence"/>
</dbReference>
<organism evidence="2 3">
    <name type="scientific">Sodiomyces alkalinus (strain CBS 110278 / VKM F-3762 / F11)</name>
    <name type="common">Alkaliphilic filamentous fungus</name>
    <dbReference type="NCBI Taxonomy" id="1314773"/>
    <lineage>
        <taxon>Eukaryota</taxon>
        <taxon>Fungi</taxon>
        <taxon>Dikarya</taxon>
        <taxon>Ascomycota</taxon>
        <taxon>Pezizomycotina</taxon>
        <taxon>Sordariomycetes</taxon>
        <taxon>Hypocreomycetidae</taxon>
        <taxon>Glomerellales</taxon>
        <taxon>Plectosphaerellaceae</taxon>
        <taxon>Sodiomyces</taxon>
    </lineage>
</organism>
<dbReference type="GeneID" id="39583443"/>
<accession>A0A3N2PXG1</accession>
<sequence>MTSILRSVLRAIASPADSGTKLDTRNIRSIRPLSHTLTLQTERHLRIHPFRPGPQSHLSVSSKREEGLPEGFGTARHMEFLWIDPCFILVHVYCHEYAYKVQRNRERTISFGVYRDHRPTRICIARPHVERFWSIRIPPQPISGFASQSPRMPLSTSFFTSFVGVSSFPHNFDEIEVRCDGISETVLHFPGREEEAPQLLMGSLLISSIVQPHPSLLSASTPWHFITSASNWHLTVHVQAEAHKTLSVPDNLPPFHLPHLTAVLKRIFFSPLARPSFRMPTSADSYWFSGSLRTAPNPRSGKHPPFHRLRALEPIETVSLLVSAQSSVSRQLPNDFSKVFFHFLVFMGTSKHMGPSKGTQTSLQGYDYAHGRNTSDARETPVCDPYANSDVGARPAQQQVCTTPGAPKRPGHRAHAVQCRPTFPDPQGGPGSARSSREQPYLVSGAASSGQTTSIGFLFTYMPKLLFSWYSHIYQKRFPSTSQ</sequence>
<feature type="region of interest" description="Disordered" evidence="1">
    <location>
        <begin position="353"/>
        <end position="448"/>
    </location>
</feature>
<gene>
    <name evidence="2" type="ORF">SODALDRAFT_378219</name>
</gene>
<feature type="compositionally biased region" description="Basic and acidic residues" evidence="1">
    <location>
        <begin position="369"/>
        <end position="381"/>
    </location>
</feature>
<evidence type="ECO:0000256" key="1">
    <source>
        <dbReference type="SAM" id="MobiDB-lite"/>
    </source>
</evidence>
<reference evidence="2 3" key="1">
    <citation type="journal article" date="2018" name="Mol. Ecol.">
        <title>The obligate alkalophilic soda-lake fungus Sodiomyces alkalinus has shifted to a protein diet.</title>
        <authorList>
            <person name="Grum-Grzhimaylo A.A."/>
            <person name="Falkoski D.L."/>
            <person name="van den Heuvel J."/>
            <person name="Valero-Jimenez C.A."/>
            <person name="Min B."/>
            <person name="Choi I.G."/>
            <person name="Lipzen A."/>
            <person name="Daum C.G."/>
            <person name="Aanen D.K."/>
            <person name="Tsang A."/>
            <person name="Henrissat B."/>
            <person name="Bilanenko E.N."/>
            <person name="de Vries R.P."/>
            <person name="van Kan J.A.L."/>
            <person name="Grigoriev I.V."/>
            <person name="Debets A.J.M."/>
        </authorList>
    </citation>
    <scope>NUCLEOTIDE SEQUENCE [LARGE SCALE GENOMIC DNA]</scope>
    <source>
        <strain evidence="2 3">F11</strain>
    </source>
</reference>
<name>A0A3N2PXG1_SODAK</name>
<keyword evidence="3" id="KW-1185">Reference proteome</keyword>
<dbReference type="RefSeq" id="XP_028466912.1">
    <property type="nucleotide sequence ID" value="XM_028614966.1"/>
</dbReference>
<proteinExistence type="predicted"/>